<feature type="region of interest" description="Disordered" evidence="1">
    <location>
        <begin position="324"/>
        <end position="392"/>
    </location>
</feature>
<dbReference type="InterPro" id="IPR011993">
    <property type="entry name" value="PH-like_dom_sf"/>
</dbReference>
<sequence>MWGRLLTSIFSSGPASDQGENEPRDGEGNSRPRELSSEQQRLLLTPLSQQQQVHPLYQQQLFFYADEVVDSDLEDMAIGNNRRRSTSEASGLRRNSTSLLTALATDASLQGELAQEDSRESLEMGGSSDVAFARSETLLGGDGSLMPRTLSPEGKISVASLALSSPPSYWEAAVKYQGWPQIDTRPEQGQESLPRYSCSVFREGCVNRKTELVGNWRPYRRPWKRTFAHLRGTALRLYAVDMEDVPRLHVRNISLQLAKCEIAADYKQRPNVIRIQACDRTVLLECKDRIDALTWLEHLQAAANISTSLEDRSMPKFYTLPRAQHHPAAHSGTSARSSSSSTASHRYQASGGGSQQQQQSSMSQTPQAPPTRQQQLQQQLQEQQEQILMQQR</sequence>
<evidence type="ECO:0000313" key="3">
    <source>
        <dbReference type="EMBL" id="KAF9945227.1"/>
    </source>
</evidence>
<accession>A0A9P6IRZ7</accession>
<name>A0A9P6IRZ7_MORAP</name>
<dbReference type="SUPFAM" id="SSF50729">
    <property type="entry name" value="PH domain-like"/>
    <property type="match status" value="1"/>
</dbReference>
<dbReference type="PANTHER" id="PTHR37283">
    <property type="entry name" value="PH DOMAIN-CONTAINING PROTEIN YHR131C"/>
    <property type="match status" value="1"/>
</dbReference>
<dbReference type="InterPro" id="IPR001849">
    <property type="entry name" value="PH_domain"/>
</dbReference>
<dbReference type="PROSITE" id="PS50003">
    <property type="entry name" value="PH_DOMAIN"/>
    <property type="match status" value="1"/>
</dbReference>
<reference evidence="3" key="1">
    <citation type="journal article" date="2020" name="Fungal Divers.">
        <title>Resolving the Mortierellaceae phylogeny through synthesis of multi-gene phylogenetics and phylogenomics.</title>
        <authorList>
            <person name="Vandepol N."/>
            <person name="Liber J."/>
            <person name="Desiro A."/>
            <person name="Na H."/>
            <person name="Kennedy M."/>
            <person name="Barry K."/>
            <person name="Grigoriev I.V."/>
            <person name="Miller A.N."/>
            <person name="O'Donnell K."/>
            <person name="Stajich J.E."/>
            <person name="Bonito G."/>
        </authorList>
    </citation>
    <scope>NUCLEOTIDE SEQUENCE</scope>
    <source>
        <strain evidence="3">CK1249</strain>
    </source>
</reference>
<feature type="domain" description="PH" evidence="2">
    <location>
        <begin position="199"/>
        <end position="304"/>
    </location>
</feature>
<evidence type="ECO:0000256" key="1">
    <source>
        <dbReference type="SAM" id="MobiDB-lite"/>
    </source>
</evidence>
<feature type="non-terminal residue" evidence="3">
    <location>
        <position position="392"/>
    </location>
</feature>
<feature type="compositionally biased region" description="Low complexity" evidence="1">
    <location>
        <begin position="329"/>
        <end position="392"/>
    </location>
</feature>
<protein>
    <recommendedName>
        <fullName evidence="2">PH domain-containing protein</fullName>
    </recommendedName>
</protein>
<dbReference type="AlphaFoldDB" id="A0A9P6IRZ7"/>
<feature type="compositionally biased region" description="Basic and acidic residues" evidence="1">
    <location>
        <begin position="21"/>
        <end position="36"/>
    </location>
</feature>
<dbReference type="OrthoDB" id="5865767at2759"/>
<feature type="region of interest" description="Disordered" evidence="1">
    <location>
        <begin position="11"/>
        <end position="37"/>
    </location>
</feature>
<evidence type="ECO:0000313" key="4">
    <source>
        <dbReference type="Proteomes" id="UP000738359"/>
    </source>
</evidence>
<keyword evidence="4" id="KW-1185">Reference proteome</keyword>
<evidence type="ECO:0000259" key="2">
    <source>
        <dbReference type="PROSITE" id="PS50003"/>
    </source>
</evidence>
<dbReference type="PANTHER" id="PTHR37283:SF1">
    <property type="entry name" value="PH DOMAIN-CONTAINING PROTEIN YHR131C"/>
    <property type="match status" value="1"/>
</dbReference>
<comment type="caution">
    <text evidence="3">The sequence shown here is derived from an EMBL/GenBank/DDBJ whole genome shotgun (WGS) entry which is preliminary data.</text>
</comment>
<dbReference type="Gene3D" id="2.30.29.30">
    <property type="entry name" value="Pleckstrin-homology domain (PH domain)/Phosphotyrosine-binding domain (PTB)"/>
    <property type="match status" value="1"/>
</dbReference>
<gene>
    <name evidence="3" type="ORF">BGZ70_003968</name>
</gene>
<proteinExistence type="predicted"/>
<dbReference type="Proteomes" id="UP000738359">
    <property type="component" value="Unassembled WGS sequence"/>
</dbReference>
<dbReference type="SMART" id="SM00233">
    <property type="entry name" value="PH"/>
    <property type="match status" value="1"/>
</dbReference>
<organism evidence="3 4">
    <name type="scientific">Mortierella alpina</name>
    <name type="common">Oleaginous fungus</name>
    <name type="synonym">Mortierella renispora</name>
    <dbReference type="NCBI Taxonomy" id="64518"/>
    <lineage>
        <taxon>Eukaryota</taxon>
        <taxon>Fungi</taxon>
        <taxon>Fungi incertae sedis</taxon>
        <taxon>Mucoromycota</taxon>
        <taxon>Mortierellomycotina</taxon>
        <taxon>Mortierellomycetes</taxon>
        <taxon>Mortierellales</taxon>
        <taxon>Mortierellaceae</taxon>
        <taxon>Mortierella</taxon>
    </lineage>
</organism>
<dbReference type="Pfam" id="PF00169">
    <property type="entry name" value="PH"/>
    <property type="match status" value="1"/>
</dbReference>
<dbReference type="EMBL" id="JAAAHY010002150">
    <property type="protein sequence ID" value="KAF9945227.1"/>
    <property type="molecule type" value="Genomic_DNA"/>
</dbReference>